<protein>
    <submittedName>
        <fullName evidence="2">Uncharacterized protein</fullName>
    </submittedName>
</protein>
<name>A0A365PCZ9_9ACTN</name>
<organism evidence="2 3">
    <name type="scientific">Dietzia maris</name>
    <dbReference type="NCBI Taxonomy" id="37915"/>
    <lineage>
        <taxon>Bacteria</taxon>
        <taxon>Bacillati</taxon>
        <taxon>Actinomycetota</taxon>
        <taxon>Actinomycetes</taxon>
        <taxon>Mycobacteriales</taxon>
        <taxon>Dietziaceae</taxon>
        <taxon>Dietzia</taxon>
    </lineage>
</organism>
<sequence length="220" mass="21058">MPRTALRTAAALGAATALTVAGAGVAMATTTDTATDGNTVSVTFTLDGGFIDGDACGALLAPTSTAATLAGQLATATDTNLLATLQNISEAPGVELLKANGSPAVLLGTFGDIGVDSATVSATVDSNVYALVTYCSSDDAPGVTPFLLVGDPVEAVMGSVATGSEGDLLGTASAMLGEADGEAGGGLGLDTLSSALGGEAEGELDLAVLSSALGETDAAN</sequence>
<keyword evidence="1" id="KW-0732">Signal</keyword>
<evidence type="ECO:0000313" key="2">
    <source>
        <dbReference type="EMBL" id="RBA39766.1"/>
    </source>
</evidence>
<feature type="chain" id="PRO_5016704217" evidence="1">
    <location>
        <begin position="29"/>
        <end position="220"/>
    </location>
</feature>
<dbReference type="EMBL" id="QNTT01000004">
    <property type="protein sequence ID" value="RBA39766.1"/>
    <property type="molecule type" value="Genomic_DNA"/>
</dbReference>
<evidence type="ECO:0000256" key="1">
    <source>
        <dbReference type="SAM" id="SignalP"/>
    </source>
</evidence>
<dbReference type="AlphaFoldDB" id="A0A365PCZ9"/>
<dbReference type="Proteomes" id="UP000252187">
    <property type="component" value="Unassembled WGS sequence"/>
</dbReference>
<accession>A0A365PCZ9</accession>
<feature type="signal peptide" evidence="1">
    <location>
        <begin position="1"/>
        <end position="28"/>
    </location>
</feature>
<reference evidence="2 3" key="1">
    <citation type="submission" date="2018-06" db="EMBL/GenBank/DDBJ databases">
        <title>Whole genome sequencing of four bacterial strains from South Shetland trench revealing bio-synthetic gene clusters.</title>
        <authorList>
            <person name="Abdel-Mageed W.M."/>
            <person name="Lehri B."/>
            <person name="Jarmusch S.A."/>
            <person name="Miranda K."/>
            <person name="Goodfellow M."/>
            <person name="Jaspars M."/>
            <person name="Karlyshev A.V."/>
        </authorList>
    </citation>
    <scope>NUCLEOTIDE SEQUENCE [LARGE SCALE GENOMIC DNA]</scope>
    <source>
        <strain evidence="2 3">SST1</strain>
    </source>
</reference>
<gene>
    <name evidence="2" type="ORF">DQ226_02420</name>
</gene>
<evidence type="ECO:0000313" key="3">
    <source>
        <dbReference type="Proteomes" id="UP000252187"/>
    </source>
</evidence>
<comment type="caution">
    <text evidence="2">The sequence shown here is derived from an EMBL/GenBank/DDBJ whole genome shotgun (WGS) entry which is preliminary data.</text>
</comment>
<proteinExistence type="predicted"/>